<name>A0ABT9W3L6_9BACI</name>
<evidence type="ECO:0000259" key="7">
    <source>
        <dbReference type="Pfam" id="PF04542"/>
    </source>
</evidence>
<organism evidence="9 10">
    <name type="scientific">Caldalkalibacillus horti</name>
    <dbReference type="NCBI Taxonomy" id="77523"/>
    <lineage>
        <taxon>Bacteria</taxon>
        <taxon>Bacillati</taxon>
        <taxon>Bacillota</taxon>
        <taxon>Bacilli</taxon>
        <taxon>Bacillales</taxon>
        <taxon>Bacillaceae</taxon>
        <taxon>Caldalkalibacillus</taxon>
    </lineage>
</organism>
<dbReference type="InterPro" id="IPR013324">
    <property type="entry name" value="RNA_pol_sigma_r3/r4-like"/>
</dbReference>
<keyword evidence="5 6" id="KW-0804">Transcription</keyword>
<dbReference type="Proteomes" id="UP001235840">
    <property type="component" value="Unassembled WGS sequence"/>
</dbReference>
<dbReference type="Gene3D" id="1.10.10.10">
    <property type="entry name" value="Winged helix-like DNA-binding domain superfamily/Winged helix DNA-binding domain"/>
    <property type="match status" value="1"/>
</dbReference>
<dbReference type="InterPro" id="IPR039425">
    <property type="entry name" value="RNA_pol_sigma-70-like"/>
</dbReference>
<dbReference type="PROSITE" id="PS01063">
    <property type="entry name" value="SIGMA70_ECF"/>
    <property type="match status" value="1"/>
</dbReference>
<dbReference type="PANTHER" id="PTHR43133">
    <property type="entry name" value="RNA POLYMERASE ECF-TYPE SIGMA FACTO"/>
    <property type="match status" value="1"/>
</dbReference>
<keyword evidence="10" id="KW-1185">Reference proteome</keyword>
<feature type="domain" description="RNA polymerase sigma-70 region 2" evidence="7">
    <location>
        <begin position="25"/>
        <end position="89"/>
    </location>
</feature>
<dbReference type="InterPro" id="IPR013249">
    <property type="entry name" value="RNA_pol_sigma70_r4_t2"/>
</dbReference>
<dbReference type="Gene3D" id="1.10.1740.10">
    <property type="match status" value="1"/>
</dbReference>
<keyword evidence="4 6" id="KW-0238">DNA-binding</keyword>
<dbReference type="Pfam" id="PF08281">
    <property type="entry name" value="Sigma70_r4_2"/>
    <property type="match status" value="1"/>
</dbReference>
<dbReference type="PANTHER" id="PTHR43133:SF51">
    <property type="entry name" value="RNA POLYMERASE SIGMA FACTOR"/>
    <property type="match status" value="1"/>
</dbReference>
<sequence>MIEDRELIHKIQQGEAHLFNEIIIKYQKLVYFSIIKMLHGQRSEAEDLTQEVFLSAYRSIHRFREESALSTWLMRIATNKTIDYKRKRQLYLVPDEGVIDQIPLENHDPLKEIVEQESSLYMEQLINQLPETYRLVIQQYYYEHLSYKEIASLENVEVKTVESRLYRARNRLRSLWKEEQKHEM</sequence>
<evidence type="ECO:0000256" key="3">
    <source>
        <dbReference type="ARBA" id="ARBA00023082"/>
    </source>
</evidence>
<protein>
    <recommendedName>
        <fullName evidence="6">RNA polymerase sigma factor</fullName>
    </recommendedName>
</protein>
<keyword evidence="3 6" id="KW-0731">Sigma factor</keyword>
<dbReference type="InterPro" id="IPR014284">
    <property type="entry name" value="RNA_pol_sigma-70_dom"/>
</dbReference>
<feature type="domain" description="RNA polymerase sigma factor 70 region 4 type 2" evidence="8">
    <location>
        <begin position="121"/>
        <end position="172"/>
    </location>
</feature>
<dbReference type="NCBIfam" id="TIGR02937">
    <property type="entry name" value="sigma70-ECF"/>
    <property type="match status" value="1"/>
</dbReference>
<dbReference type="InterPro" id="IPR036388">
    <property type="entry name" value="WH-like_DNA-bd_sf"/>
</dbReference>
<dbReference type="InterPro" id="IPR000838">
    <property type="entry name" value="RNA_pol_sigma70_ECF_CS"/>
</dbReference>
<dbReference type="SUPFAM" id="SSF88659">
    <property type="entry name" value="Sigma3 and sigma4 domains of RNA polymerase sigma factors"/>
    <property type="match status" value="1"/>
</dbReference>
<evidence type="ECO:0000256" key="5">
    <source>
        <dbReference type="ARBA" id="ARBA00023163"/>
    </source>
</evidence>
<proteinExistence type="inferred from homology"/>
<accession>A0ABT9W3L6</accession>
<evidence type="ECO:0000256" key="4">
    <source>
        <dbReference type="ARBA" id="ARBA00023125"/>
    </source>
</evidence>
<comment type="similarity">
    <text evidence="1 6">Belongs to the sigma-70 factor family. ECF subfamily.</text>
</comment>
<dbReference type="Pfam" id="PF04542">
    <property type="entry name" value="Sigma70_r2"/>
    <property type="match status" value="1"/>
</dbReference>
<evidence type="ECO:0000256" key="2">
    <source>
        <dbReference type="ARBA" id="ARBA00023015"/>
    </source>
</evidence>
<gene>
    <name evidence="9" type="ORF">J2S11_003750</name>
</gene>
<evidence type="ECO:0000313" key="9">
    <source>
        <dbReference type="EMBL" id="MDQ0167821.1"/>
    </source>
</evidence>
<dbReference type="InterPro" id="IPR013325">
    <property type="entry name" value="RNA_pol_sigma_r2"/>
</dbReference>
<evidence type="ECO:0000259" key="8">
    <source>
        <dbReference type="Pfam" id="PF08281"/>
    </source>
</evidence>
<dbReference type="EMBL" id="JAUSTY010000020">
    <property type="protein sequence ID" value="MDQ0167821.1"/>
    <property type="molecule type" value="Genomic_DNA"/>
</dbReference>
<evidence type="ECO:0000313" key="10">
    <source>
        <dbReference type="Proteomes" id="UP001235840"/>
    </source>
</evidence>
<keyword evidence="2 6" id="KW-0805">Transcription regulation</keyword>
<evidence type="ECO:0000256" key="6">
    <source>
        <dbReference type="RuleBase" id="RU000716"/>
    </source>
</evidence>
<dbReference type="RefSeq" id="WP_307397051.1">
    <property type="nucleotide sequence ID" value="NZ_BAAADK010000049.1"/>
</dbReference>
<dbReference type="SUPFAM" id="SSF88946">
    <property type="entry name" value="Sigma2 domain of RNA polymerase sigma factors"/>
    <property type="match status" value="1"/>
</dbReference>
<dbReference type="CDD" id="cd06171">
    <property type="entry name" value="Sigma70_r4"/>
    <property type="match status" value="1"/>
</dbReference>
<comment type="caution">
    <text evidence="9">The sequence shown here is derived from an EMBL/GenBank/DDBJ whole genome shotgun (WGS) entry which is preliminary data.</text>
</comment>
<reference evidence="9 10" key="1">
    <citation type="submission" date="2023-07" db="EMBL/GenBank/DDBJ databases">
        <title>Genomic Encyclopedia of Type Strains, Phase IV (KMG-IV): sequencing the most valuable type-strain genomes for metagenomic binning, comparative biology and taxonomic classification.</title>
        <authorList>
            <person name="Goeker M."/>
        </authorList>
    </citation>
    <scope>NUCLEOTIDE SEQUENCE [LARGE SCALE GENOMIC DNA]</scope>
    <source>
        <strain evidence="9 10">DSM 12751</strain>
    </source>
</reference>
<evidence type="ECO:0000256" key="1">
    <source>
        <dbReference type="ARBA" id="ARBA00010641"/>
    </source>
</evidence>
<dbReference type="InterPro" id="IPR007627">
    <property type="entry name" value="RNA_pol_sigma70_r2"/>
</dbReference>